<evidence type="ECO:0000259" key="17">
    <source>
        <dbReference type="Pfam" id="PF04757"/>
    </source>
</evidence>
<dbReference type="Gene3D" id="3.30.40.10">
    <property type="entry name" value="Zinc/RING finger domain, C3HC4 (zinc finger)"/>
    <property type="match status" value="1"/>
</dbReference>
<comment type="similarity">
    <text evidence="3">Belongs to the pex2/pex10/pex12 family.</text>
</comment>
<keyword evidence="11" id="KW-1133">Transmembrane helix</keyword>
<dbReference type="EMBL" id="ALBS01000144">
    <property type="protein sequence ID" value="EJT49941.1"/>
    <property type="molecule type" value="Genomic_DNA"/>
</dbReference>
<evidence type="ECO:0000256" key="10">
    <source>
        <dbReference type="ARBA" id="ARBA00022927"/>
    </source>
</evidence>
<keyword evidence="10" id="KW-0653">Protein transport</keyword>
<comment type="subunit">
    <text evidence="15">Component of the PEX2-PEX10-PEX12 retrotranslocation channel, composed of PEX2, PEX10 and PEX12.</text>
</comment>
<feature type="domain" description="Pex N-terminal" evidence="17">
    <location>
        <begin position="28"/>
        <end position="246"/>
    </location>
</feature>
<comment type="pathway">
    <text evidence="2">Protein modification; protein ubiquitination.</text>
</comment>
<dbReference type="SUPFAM" id="SSF57850">
    <property type="entry name" value="RING/U-box"/>
    <property type="match status" value="1"/>
</dbReference>
<dbReference type="AlphaFoldDB" id="J5TA45"/>
<evidence type="ECO:0000256" key="3">
    <source>
        <dbReference type="ARBA" id="ARBA00008704"/>
    </source>
</evidence>
<dbReference type="GO" id="GO:0005778">
    <property type="term" value="C:peroxisomal membrane"/>
    <property type="evidence" value="ECO:0007669"/>
    <property type="project" value="UniProtKB-SubCell"/>
</dbReference>
<organism evidence="18 19">
    <name type="scientific">Trichosporon asahii var. asahii (strain ATCC 90039 / CBS 2479 / JCM 2466 / KCTC 7840 / NBRC 103889/ NCYC 2677 / UAMH 7654)</name>
    <name type="common">Yeast</name>
    <dbReference type="NCBI Taxonomy" id="1186058"/>
    <lineage>
        <taxon>Eukaryota</taxon>
        <taxon>Fungi</taxon>
        <taxon>Dikarya</taxon>
        <taxon>Basidiomycota</taxon>
        <taxon>Agaricomycotina</taxon>
        <taxon>Tremellomycetes</taxon>
        <taxon>Trichosporonales</taxon>
        <taxon>Trichosporonaceae</taxon>
        <taxon>Trichosporon</taxon>
    </lineage>
</organism>
<name>J5TA45_TRIAS</name>
<sequence length="374" mass="42555">MSHATPVFPEAGPSESPYRPHLVELIPQEQLRTVLHPVFRYVLTYLAQHYPRYFLRIVNRHEEAFALVLLLLEKHHLWKHDASLSEHFYQLKLAPARVHTPRLGSIHAQQPARLSNRQRWGMLLVLVGLPYVRARLDDFYDRWSTQNDPELSLADQGPPLTTGQKIFLKVYPTAVTAFETTLLAYDVAYLFEKTEFFRPWHRWLGVRIERAIDDAPPSSTQSFLSKLPPLLPPLLLALKFAQWWYSPTSPRSLPAASKSEEQSLHTSVLPPRPLPILPSSGLLTPPHSPEDEKQELKADPSEQTYQIDAKEFGHCPICKGKWQNPAILPSGWVVCWRCGWDAISGEGELGEAGKNRCPITGVAVNQSDLRRVLV</sequence>
<feature type="region of interest" description="Disordered" evidence="16">
    <location>
        <begin position="279"/>
        <end position="301"/>
    </location>
</feature>
<evidence type="ECO:0000313" key="18">
    <source>
        <dbReference type="EMBL" id="EJT49941.1"/>
    </source>
</evidence>
<evidence type="ECO:0000256" key="16">
    <source>
        <dbReference type="SAM" id="MobiDB-lite"/>
    </source>
</evidence>
<keyword evidence="13" id="KW-0576">Peroxisome</keyword>
<dbReference type="InterPro" id="IPR006845">
    <property type="entry name" value="Pex_N"/>
</dbReference>
<reference evidence="18 19" key="1">
    <citation type="journal article" date="2012" name="Eukaryot. Cell">
        <title>Draft genome sequence of CBS 2479, the standard type strain of Trichosporon asahii.</title>
        <authorList>
            <person name="Yang R.Y."/>
            <person name="Li H.T."/>
            <person name="Zhu H."/>
            <person name="Zhou G.P."/>
            <person name="Wang M."/>
            <person name="Wang L."/>
        </authorList>
    </citation>
    <scope>NUCLEOTIDE SEQUENCE [LARGE SCALE GENOMIC DNA]</scope>
    <source>
        <strain evidence="19">ATCC 90039 / CBS 2479 / JCM 2466 / KCTC 7840 / NCYC 2677 / UAMH 7654</strain>
    </source>
</reference>
<comment type="subcellular location">
    <subcellularLocation>
        <location evidence="1">Peroxisome membrane</location>
        <topology evidence="1">Multi-pass membrane protein</topology>
    </subcellularLocation>
</comment>
<dbReference type="GO" id="GO:0006513">
    <property type="term" value="P:protein monoubiquitination"/>
    <property type="evidence" value="ECO:0007669"/>
    <property type="project" value="TreeGrafter"/>
</dbReference>
<dbReference type="PANTHER" id="PTHR12888">
    <property type="entry name" value="PEROXISOME ASSEMBLY PROTEIN 12 PEROXIN-12"/>
    <property type="match status" value="1"/>
</dbReference>
<dbReference type="HOGENOM" id="CLU_031067_1_1_1"/>
<keyword evidence="9" id="KW-0862">Zinc</keyword>
<evidence type="ECO:0000256" key="7">
    <source>
        <dbReference type="ARBA" id="ARBA00022723"/>
    </source>
</evidence>
<gene>
    <name evidence="18" type="ORF">A1Q1_00954</name>
</gene>
<evidence type="ECO:0000256" key="4">
    <source>
        <dbReference type="ARBA" id="ARBA00018980"/>
    </source>
</evidence>
<keyword evidence="5" id="KW-0813">Transport</keyword>
<dbReference type="GO" id="GO:0004842">
    <property type="term" value="F:ubiquitin-protein transferase activity"/>
    <property type="evidence" value="ECO:0007669"/>
    <property type="project" value="TreeGrafter"/>
</dbReference>
<keyword evidence="6" id="KW-0812">Transmembrane</keyword>
<accession>J5TA45</accession>
<dbReference type="GO" id="GO:0016562">
    <property type="term" value="P:protein import into peroxisome matrix, receptor recycling"/>
    <property type="evidence" value="ECO:0007669"/>
    <property type="project" value="UniProtKB-ARBA"/>
</dbReference>
<evidence type="ECO:0000256" key="12">
    <source>
        <dbReference type="ARBA" id="ARBA00023136"/>
    </source>
</evidence>
<protein>
    <recommendedName>
        <fullName evidence="4">Peroxisome assembly protein 12</fullName>
    </recommendedName>
    <alternativeName>
        <fullName evidence="14">Peroxin-12</fullName>
    </alternativeName>
</protein>
<dbReference type="PANTHER" id="PTHR12888:SF0">
    <property type="entry name" value="PEROXISOME ASSEMBLY PROTEIN 12"/>
    <property type="match status" value="1"/>
</dbReference>
<evidence type="ECO:0000256" key="15">
    <source>
        <dbReference type="ARBA" id="ARBA00034505"/>
    </source>
</evidence>
<dbReference type="InterPro" id="IPR013083">
    <property type="entry name" value="Znf_RING/FYVE/PHD"/>
</dbReference>
<dbReference type="GO" id="GO:0008270">
    <property type="term" value="F:zinc ion binding"/>
    <property type="evidence" value="ECO:0007669"/>
    <property type="project" value="UniProtKB-KW"/>
</dbReference>
<dbReference type="OrthoDB" id="107372at2759"/>
<dbReference type="VEuPathDB" id="FungiDB:A1Q1_00954"/>
<evidence type="ECO:0000256" key="11">
    <source>
        <dbReference type="ARBA" id="ARBA00022989"/>
    </source>
</evidence>
<evidence type="ECO:0000313" key="19">
    <source>
        <dbReference type="Proteomes" id="UP000002748"/>
    </source>
</evidence>
<keyword evidence="7" id="KW-0479">Metal-binding</keyword>
<dbReference type="RefSeq" id="XP_014181052.1">
    <property type="nucleotide sequence ID" value="XM_014325577.1"/>
</dbReference>
<keyword evidence="12" id="KW-0472">Membrane</keyword>
<dbReference type="GeneID" id="25984468"/>
<evidence type="ECO:0000256" key="1">
    <source>
        <dbReference type="ARBA" id="ARBA00004585"/>
    </source>
</evidence>
<comment type="caution">
    <text evidence="18">The sequence shown here is derived from an EMBL/GenBank/DDBJ whole genome shotgun (WGS) entry which is preliminary data.</text>
</comment>
<evidence type="ECO:0000256" key="5">
    <source>
        <dbReference type="ARBA" id="ARBA00022448"/>
    </source>
</evidence>
<evidence type="ECO:0000256" key="14">
    <source>
        <dbReference type="ARBA" id="ARBA00029692"/>
    </source>
</evidence>
<evidence type="ECO:0000256" key="9">
    <source>
        <dbReference type="ARBA" id="ARBA00022833"/>
    </source>
</evidence>
<proteinExistence type="inferred from homology"/>
<dbReference type="GO" id="GO:1990429">
    <property type="term" value="C:peroxisomal importomer complex"/>
    <property type="evidence" value="ECO:0007669"/>
    <property type="project" value="TreeGrafter"/>
</dbReference>
<evidence type="ECO:0000256" key="2">
    <source>
        <dbReference type="ARBA" id="ARBA00004906"/>
    </source>
</evidence>
<evidence type="ECO:0000256" key="13">
    <source>
        <dbReference type="ARBA" id="ARBA00023140"/>
    </source>
</evidence>
<dbReference type="Proteomes" id="UP000002748">
    <property type="component" value="Unassembled WGS sequence"/>
</dbReference>
<dbReference type="Pfam" id="PF04757">
    <property type="entry name" value="Pex2_Pex12"/>
    <property type="match status" value="1"/>
</dbReference>
<evidence type="ECO:0000256" key="8">
    <source>
        <dbReference type="ARBA" id="ARBA00022771"/>
    </source>
</evidence>
<feature type="compositionally biased region" description="Basic and acidic residues" evidence="16">
    <location>
        <begin position="288"/>
        <end position="300"/>
    </location>
</feature>
<feature type="region of interest" description="Disordered" evidence="16">
    <location>
        <begin position="255"/>
        <end position="274"/>
    </location>
</feature>
<dbReference type="KEGG" id="tasa:A1Q1_00954"/>
<evidence type="ECO:0000256" key="6">
    <source>
        <dbReference type="ARBA" id="ARBA00022692"/>
    </source>
</evidence>
<dbReference type="InterPro" id="IPR017375">
    <property type="entry name" value="PEX12"/>
</dbReference>
<keyword evidence="8" id="KW-0863">Zinc-finger</keyword>